<dbReference type="GO" id="GO:0004792">
    <property type="term" value="F:thiosulfate-cyanide sulfurtransferase activity"/>
    <property type="evidence" value="ECO:0007669"/>
    <property type="project" value="TreeGrafter"/>
</dbReference>
<dbReference type="OrthoDB" id="2379922at2"/>
<dbReference type="PANTHER" id="PTHR10953">
    <property type="entry name" value="UBIQUITIN-ACTIVATING ENZYME E1"/>
    <property type="match status" value="1"/>
</dbReference>
<dbReference type="Pfam" id="PF00899">
    <property type="entry name" value="ThiF"/>
    <property type="match status" value="1"/>
</dbReference>
<dbReference type="EMBL" id="CP013331">
    <property type="protein sequence ID" value="ALQ39709.1"/>
    <property type="molecule type" value="Genomic_DNA"/>
</dbReference>
<evidence type="ECO:0000313" key="2">
    <source>
        <dbReference type="EMBL" id="ALQ39709.1"/>
    </source>
</evidence>
<dbReference type="Proteomes" id="UP000063275">
    <property type="component" value="Chromosome"/>
</dbReference>
<name>A0A0S2ZL88_9FUSO</name>
<dbReference type="SUPFAM" id="SSF69572">
    <property type="entry name" value="Activating enzymes of the ubiquitin-like proteins"/>
    <property type="match status" value="1"/>
</dbReference>
<dbReference type="KEGG" id="fhw:RN87_04015"/>
<protein>
    <recommendedName>
        <fullName evidence="1">THIF-type NAD/FAD binding fold domain-containing protein</fullName>
    </recommendedName>
</protein>
<dbReference type="GO" id="GO:0016779">
    <property type="term" value="F:nucleotidyltransferase activity"/>
    <property type="evidence" value="ECO:0007669"/>
    <property type="project" value="TreeGrafter"/>
</dbReference>
<gene>
    <name evidence="2" type="ORF">RN87_04015</name>
</gene>
<dbReference type="GO" id="GO:0005737">
    <property type="term" value="C:cytoplasm"/>
    <property type="evidence" value="ECO:0007669"/>
    <property type="project" value="TreeGrafter"/>
</dbReference>
<dbReference type="AlphaFoldDB" id="A0A0S2ZL88"/>
<feature type="domain" description="THIF-type NAD/FAD binding fold" evidence="1">
    <location>
        <begin position="105"/>
        <end position="342"/>
    </location>
</feature>
<dbReference type="InterPro" id="IPR045886">
    <property type="entry name" value="ThiF/MoeB/HesA"/>
</dbReference>
<sequence>MKKKILYKIKDSVDLFLSDEKFIVAYYMNTRQRKTFKVNRNFIFLLENIDGKNNLGMLQKIMKEKYGIEEEEIEIILSSLLKNKIITEVNFENDILNLDDLNRFDRQINYFSEFLENEVEGIKAQKKLMDSHVLILGCGAIGGDIAIELAMAGVRKFTLLDYDTVEESDVSRHMYYSFDKIGEKKVKILKNQILNIDKKIEVNCIEVAVTPTYDLEETIEKADFIINTLDEPYIGYTSAKISRICIKKNKPHFVAGGFDAHLASTGEIVIPHITPCVECYSQYFKEKLKGWKPKEHPVDNVQRTLEIGGLSSMSLFSASFAAVEIIKYLAGIVNFESNFKVRGEFLFDSMNLTYINIERDKNCLICGDDEKK</sequence>
<organism evidence="2">
    <name type="scientific">Fusobacterium hwasookii ChDC F174</name>
    <dbReference type="NCBI Taxonomy" id="1307442"/>
    <lineage>
        <taxon>Bacteria</taxon>
        <taxon>Fusobacteriati</taxon>
        <taxon>Fusobacteriota</taxon>
        <taxon>Fusobacteriia</taxon>
        <taxon>Fusobacteriales</taxon>
        <taxon>Fusobacteriaceae</taxon>
        <taxon>Fusobacterium</taxon>
    </lineage>
</organism>
<dbReference type="PANTHER" id="PTHR10953:SF102">
    <property type="entry name" value="ADENYLYLTRANSFERASE AND SULFURTRANSFERASE MOCS3"/>
    <property type="match status" value="1"/>
</dbReference>
<dbReference type="InterPro" id="IPR000594">
    <property type="entry name" value="ThiF_NAD_FAD-bd"/>
</dbReference>
<evidence type="ECO:0000259" key="1">
    <source>
        <dbReference type="Pfam" id="PF00899"/>
    </source>
</evidence>
<accession>A0A0S2ZL88</accession>
<dbReference type="GO" id="GO:0008641">
    <property type="term" value="F:ubiquitin-like modifier activating enzyme activity"/>
    <property type="evidence" value="ECO:0007669"/>
    <property type="project" value="InterPro"/>
</dbReference>
<dbReference type="InterPro" id="IPR035985">
    <property type="entry name" value="Ubiquitin-activating_enz"/>
</dbReference>
<reference evidence="2 3" key="1">
    <citation type="submission" date="2015-11" db="EMBL/GenBank/DDBJ databases">
        <authorList>
            <person name="Zhang Y."/>
            <person name="Guo Z."/>
        </authorList>
    </citation>
    <scope>NUCLEOTIDE SEQUENCE [LARGE SCALE GENOMIC DNA]</scope>
    <source>
        <strain evidence="2 3">ChDC F174</strain>
    </source>
</reference>
<dbReference type="RefSeq" id="WP_029492549.1">
    <property type="nucleotide sequence ID" value="NZ_ATKF01000003.1"/>
</dbReference>
<dbReference type="Gene3D" id="3.40.50.720">
    <property type="entry name" value="NAD(P)-binding Rossmann-like Domain"/>
    <property type="match status" value="1"/>
</dbReference>
<proteinExistence type="predicted"/>
<evidence type="ECO:0000313" key="3">
    <source>
        <dbReference type="Proteomes" id="UP000063275"/>
    </source>
</evidence>